<accession>A0ABX5D3R8</accession>
<sequence length="264" mass="31054">MYRKIMIITLVYGNYSDLSRFVKSIPFRCEDFKLVIVDSFKDNNTKNIGLNFSKSVDADFISVDNNGYGSGNNAGIKYALDNYEFDYLIITNPDVEIEKIDLYDVKDDVVMGPQVINLNGKNQNPFYYKKERLGFLVMRHYVVSENAFWLYLYLVINKISKFFWKTYFTIFDKKIKLNVYALHGSFFSMTKRTAKKLVPLFNEEMFLYSEENHLAELSKRKAVTMIYNSNWIVKHFEDGSGASDSQFTRENTLKSLRVFFKTWK</sequence>
<evidence type="ECO:0000313" key="2">
    <source>
        <dbReference type="Proteomes" id="UP000238378"/>
    </source>
</evidence>
<dbReference type="SUPFAM" id="SSF53448">
    <property type="entry name" value="Nucleotide-diphospho-sugar transferases"/>
    <property type="match status" value="1"/>
</dbReference>
<gene>
    <name evidence="1" type="ORF">C6Y08_07965</name>
</gene>
<comment type="caution">
    <text evidence="1">The sequence shown here is derived from an EMBL/GenBank/DDBJ whole genome shotgun (WGS) entry which is preliminary data.</text>
</comment>
<dbReference type="Proteomes" id="UP000238378">
    <property type="component" value="Unassembled WGS sequence"/>
</dbReference>
<name>A0ABX5D3R8_LACPE</name>
<dbReference type="EMBL" id="PVOB01000126">
    <property type="protein sequence ID" value="PRO94822.1"/>
    <property type="molecule type" value="Genomic_DNA"/>
</dbReference>
<dbReference type="RefSeq" id="WP_105961278.1">
    <property type="nucleotide sequence ID" value="NZ_PVOB01000126.1"/>
</dbReference>
<evidence type="ECO:0000313" key="1">
    <source>
        <dbReference type="EMBL" id="PRO94822.1"/>
    </source>
</evidence>
<organism evidence="1 2">
    <name type="scientific">Lactiplantibacillus pentosus</name>
    <name type="common">Lactobacillus pentosus</name>
    <dbReference type="NCBI Taxonomy" id="1589"/>
    <lineage>
        <taxon>Bacteria</taxon>
        <taxon>Bacillati</taxon>
        <taxon>Bacillota</taxon>
        <taxon>Bacilli</taxon>
        <taxon>Lactobacillales</taxon>
        <taxon>Lactobacillaceae</taxon>
        <taxon>Lactiplantibacillus</taxon>
    </lineage>
</organism>
<dbReference type="Gene3D" id="3.90.550.10">
    <property type="entry name" value="Spore Coat Polysaccharide Biosynthesis Protein SpsA, Chain A"/>
    <property type="match status" value="1"/>
</dbReference>
<proteinExistence type="predicted"/>
<reference evidence="1 2" key="1">
    <citation type="submission" date="2018-03" db="EMBL/GenBank/DDBJ databases">
        <title>Draft Genome Sequences of six Lactobacillus pentosus Strains Isolated from Brines of Traditionally Fermented Spanish-Style Green Table Olives.</title>
        <authorList>
            <person name="Calero-Delgado B."/>
            <person name="Martin-Platero A.M."/>
            <person name="Perez-Pulido A.J."/>
            <person name="Benitez-Cabello A."/>
            <person name="Casimiro-Soriguer C.S."/>
            <person name="Martinez-Bueno M."/>
            <person name="Arroyo-Lopez F.N."/>
            <person name="Rodriguez-Gomez F."/>
            <person name="Bautista-Gallego J."/>
            <person name="Garrido-Fernandez A."/>
            <person name="Jimenez-Diaz R."/>
        </authorList>
    </citation>
    <scope>NUCLEOTIDE SEQUENCE [LARGE SCALE GENOMIC DNA]</scope>
    <source>
        <strain evidence="1 2">IG2</strain>
    </source>
</reference>
<keyword evidence="2" id="KW-1185">Reference proteome</keyword>
<evidence type="ECO:0008006" key="3">
    <source>
        <dbReference type="Google" id="ProtNLM"/>
    </source>
</evidence>
<dbReference type="InterPro" id="IPR029044">
    <property type="entry name" value="Nucleotide-diphossugar_trans"/>
</dbReference>
<protein>
    <recommendedName>
        <fullName evidence="3">Glycosyltransferase 2-like domain-containing protein</fullName>
    </recommendedName>
</protein>